<dbReference type="GO" id="GO:0000398">
    <property type="term" value="P:mRNA splicing, via spliceosome"/>
    <property type="evidence" value="ECO:0007669"/>
    <property type="project" value="InterPro"/>
</dbReference>
<evidence type="ECO:0000256" key="1">
    <source>
        <dbReference type="ARBA" id="ARBA00023125"/>
    </source>
</evidence>
<feature type="domain" description="Pre-mRNA splicing factor component Cdc5p/Cef1 C-terminal" evidence="3">
    <location>
        <begin position="1"/>
        <end position="154"/>
    </location>
</feature>
<dbReference type="GO" id="GO:0005681">
    <property type="term" value="C:spliceosomal complex"/>
    <property type="evidence" value="ECO:0007669"/>
    <property type="project" value="TreeGrafter"/>
</dbReference>
<accession>A0A7T8HKY0</accession>
<dbReference type="AlphaFoldDB" id="A0A7T8HKY0"/>
<feature type="non-terminal residue" evidence="4">
    <location>
        <position position="302"/>
    </location>
</feature>
<evidence type="ECO:0000259" key="3">
    <source>
        <dbReference type="Pfam" id="PF11831"/>
    </source>
</evidence>
<name>A0A7T8HKY0_CALRO</name>
<dbReference type="GO" id="GO:0000981">
    <property type="term" value="F:DNA-binding transcription factor activity, RNA polymerase II-specific"/>
    <property type="evidence" value="ECO:0007669"/>
    <property type="project" value="TreeGrafter"/>
</dbReference>
<dbReference type="Pfam" id="PF11831">
    <property type="entry name" value="Myb_Cef"/>
    <property type="match status" value="1"/>
</dbReference>
<dbReference type="InterPro" id="IPR047242">
    <property type="entry name" value="CDC5L/Cef1"/>
</dbReference>
<protein>
    <recommendedName>
        <fullName evidence="3">Pre-mRNA splicing factor component Cdc5p/Cef1 C-terminal domain-containing protein</fullName>
    </recommendedName>
</protein>
<evidence type="ECO:0000256" key="2">
    <source>
        <dbReference type="ARBA" id="ARBA00023242"/>
    </source>
</evidence>
<dbReference type="GO" id="GO:0000974">
    <property type="term" value="C:Prp19 complex"/>
    <property type="evidence" value="ECO:0007669"/>
    <property type="project" value="InterPro"/>
</dbReference>
<dbReference type="PANTHER" id="PTHR45885:SF1">
    <property type="entry name" value="CELL DIVISION CYCLE 5-LIKE PROTEIN"/>
    <property type="match status" value="1"/>
</dbReference>
<reference evidence="5" key="1">
    <citation type="submission" date="2021-01" db="EMBL/GenBank/DDBJ databases">
        <title>Caligus Genome Assembly.</title>
        <authorList>
            <person name="Gallardo-Escarate C."/>
        </authorList>
    </citation>
    <scope>NUCLEOTIDE SEQUENCE [LARGE SCALE GENOMIC DNA]</scope>
</reference>
<gene>
    <name evidence="4" type="ORF">FKW44_013462</name>
</gene>
<sequence length="302" mass="35066">PKNDFEIVVPQEDDEGNEVEMEDDAHTFIEDQADVDQLTEEEFRKAREAEFRLRSQSCASSLELGPSLTDLQRARSLSREKWRLCSTMTVWKRPRLLKWDDLRKGKSLKRNGSFIMKADIGDICPSIPIKAIDLLAAEMEVVKRGMAHGDISLEAYTQVLYLPSQARYNRATLASKKDRIESHEKRLEQNRAHMCKEAKRAGKIEKKLKILTGGYQSRAQAQIKQIHDLEDQIEQSRLEMSTFEFLKNQETDAIPQRLLSIQEDVDRQMKREKELQELFYKLSLELEELKSPPYLSRPSPND</sequence>
<dbReference type="PANTHER" id="PTHR45885">
    <property type="entry name" value="CELL DIVISION CYCLE 5-LIKE PROTEIN"/>
    <property type="match status" value="1"/>
</dbReference>
<keyword evidence="5" id="KW-1185">Reference proteome</keyword>
<dbReference type="InterPro" id="IPR021786">
    <property type="entry name" value="Cdc5p/Cef1_C"/>
</dbReference>
<organism evidence="4 5">
    <name type="scientific">Caligus rogercresseyi</name>
    <name type="common">Sea louse</name>
    <dbReference type="NCBI Taxonomy" id="217165"/>
    <lineage>
        <taxon>Eukaryota</taxon>
        <taxon>Metazoa</taxon>
        <taxon>Ecdysozoa</taxon>
        <taxon>Arthropoda</taxon>
        <taxon>Crustacea</taxon>
        <taxon>Multicrustacea</taxon>
        <taxon>Hexanauplia</taxon>
        <taxon>Copepoda</taxon>
        <taxon>Siphonostomatoida</taxon>
        <taxon>Caligidae</taxon>
        <taxon>Caligus</taxon>
    </lineage>
</organism>
<keyword evidence="2" id="KW-0539">Nucleus</keyword>
<dbReference type="EMBL" id="CP045897">
    <property type="protein sequence ID" value="QQP51962.1"/>
    <property type="molecule type" value="Genomic_DNA"/>
</dbReference>
<keyword evidence="1" id="KW-0238">DNA-binding</keyword>
<evidence type="ECO:0000313" key="4">
    <source>
        <dbReference type="EMBL" id="QQP51962.1"/>
    </source>
</evidence>
<dbReference type="GO" id="GO:0000977">
    <property type="term" value="F:RNA polymerase II transcription regulatory region sequence-specific DNA binding"/>
    <property type="evidence" value="ECO:0007669"/>
    <property type="project" value="TreeGrafter"/>
</dbReference>
<dbReference type="OrthoDB" id="1410009at2759"/>
<evidence type="ECO:0000313" key="5">
    <source>
        <dbReference type="Proteomes" id="UP000595437"/>
    </source>
</evidence>
<feature type="non-terminal residue" evidence="4">
    <location>
        <position position="1"/>
    </location>
</feature>
<proteinExistence type="predicted"/>
<dbReference type="Proteomes" id="UP000595437">
    <property type="component" value="Chromosome 8"/>
</dbReference>